<reference evidence="1" key="1">
    <citation type="submission" date="2020-04" db="EMBL/GenBank/DDBJ databases">
        <title>Draft genome resource of the tomato pathogen Pseudocercospora fuligena.</title>
        <authorList>
            <person name="Zaccaron A."/>
        </authorList>
    </citation>
    <scope>NUCLEOTIDE SEQUENCE</scope>
    <source>
        <strain evidence="1">PF001</strain>
    </source>
</reference>
<protein>
    <submittedName>
        <fullName evidence="1">Uncharacterized protein</fullName>
    </submittedName>
</protein>
<gene>
    <name evidence="1" type="ORF">HII31_02698</name>
</gene>
<feature type="non-terminal residue" evidence="1">
    <location>
        <position position="212"/>
    </location>
</feature>
<accession>A0A8H6RTH0</accession>
<dbReference type="AlphaFoldDB" id="A0A8H6RTH0"/>
<sequence>SPGVIDGSQPPFPGAQMSSMAARLSFLVPRCHRWQSGSLFWCPGVIDGSQTLFSGAQVSSMAVRLSLPESTHKVPLVDTIDRASCPWADQITWRCLFFYSCQAAVKSGNPASATWKWRSSRRHDARSNVVAMASFRILSLEARRGVVSRDQYLSLARVCYRSLLVQCHQMNFVNVGESWIFRLSRPCISGSMPLGHSNADAGWDRSHFAGAN</sequence>
<evidence type="ECO:0000313" key="1">
    <source>
        <dbReference type="EMBL" id="KAF7195936.1"/>
    </source>
</evidence>
<organism evidence="1 2">
    <name type="scientific">Pseudocercospora fuligena</name>
    <dbReference type="NCBI Taxonomy" id="685502"/>
    <lineage>
        <taxon>Eukaryota</taxon>
        <taxon>Fungi</taxon>
        <taxon>Dikarya</taxon>
        <taxon>Ascomycota</taxon>
        <taxon>Pezizomycotina</taxon>
        <taxon>Dothideomycetes</taxon>
        <taxon>Dothideomycetidae</taxon>
        <taxon>Mycosphaerellales</taxon>
        <taxon>Mycosphaerellaceae</taxon>
        <taxon>Pseudocercospora</taxon>
    </lineage>
</organism>
<comment type="caution">
    <text evidence="1">The sequence shown here is derived from an EMBL/GenBank/DDBJ whole genome shotgun (WGS) entry which is preliminary data.</text>
</comment>
<name>A0A8H6RTH0_9PEZI</name>
<evidence type="ECO:0000313" key="2">
    <source>
        <dbReference type="Proteomes" id="UP000660729"/>
    </source>
</evidence>
<dbReference type="EMBL" id="JABCIY010000033">
    <property type="protein sequence ID" value="KAF7195936.1"/>
    <property type="molecule type" value="Genomic_DNA"/>
</dbReference>
<proteinExistence type="predicted"/>
<keyword evidence="2" id="KW-1185">Reference proteome</keyword>
<dbReference type="Proteomes" id="UP000660729">
    <property type="component" value="Unassembled WGS sequence"/>
</dbReference>